<keyword evidence="5" id="KW-0456">Lyase</keyword>
<dbReference type="EC" id="2.3.3.16" evidence="3"/>
<dbReference type="InterPro" id="IPR016142">
    <property type="entry name" value="Citrate_synth-like_lrg_a-sub"/>
</dbReference>
<protein>
    <recommendedName>
        <fullName evidence="3">citrate synthase (unknown stereospecificity)</fullName>
        <ecNumber evidence="3">2.3.3.16</ecNumber>
    </recommendedName>
</protein>
<dbReference type="InterPro" id="IPR002020">
    <property type="entry name" value="Citrate_synthase"/>
</dbReference>
<comment type="similarity">
    <text evidence="2">Belongs to the citrate synthase family.</text>
</comment>
<proteinExistence type="inferred from homology"/>
<organism evidence="5 6">
    <name type="scientific">Sinorhizobium chiapasense</name>
    <dbReference type="NCBI Taxonomy" id="501572"/>
    <lineage>
        <taxon>Bacteria</taxon>
        <taxon>Pseudomonadati</taxon>
        <taxon>Pseudomonadota</taxon>
        <taxon>Alphaproteobacteria</taxon>
        <taxon>Hyphomicrobiales</taxon>
        <taxon>Rhizobiaceae</taxon>
        <taxon>Sinorhizobium/Ensifer group</taxon>
        <taxon>Sinorhizobium</taxon>
    </lineage>
</organism>
<dbReference type="GO" id="GO:0016829">
    <property type="term" value="F:lyase activity"/>
    <property type="evidence" value="ECO:0007669"/>
    <property type="project" value="UniProtKB-KW"/>
</dbReference>
<dbReference type="Proteomes" id="UP001432360">
    <property type="component" value="Chromosome"/>
</dbReference>
<dbReference type="PANTHER" id="PTHR11739">
    <property type="entry name" value="CITRATE SYNTHASE"/>
    <property type="match status" value="1"/>
</dbReference>
<evidence type="ECO:0000256" key="1">
    <source>
        <dbReference type="ARBA" id="ARBA00004751"/>
    </source>
</evidence>
<dbReference type="InterPro" id="IPR036969">
    <property type="entry name" value="Citrate_synthase_sf"/>
</dbReference>
<reference evidence="5" key="1">
    <citation type="submission" date="2023-08" db="EMBL/GenBank/DDBJ databases">
        <title>Complete genome sequence of Sinorhizobium chiapanecum ITTG S70 isolated from Acaciella angustissima nodules in Chiapas-Mexico.</title>
        <authorList>
            <person name="Rincon-Rosales R."/>
            <person name="Rogel M.A."/>
            <person name="Rincon-Medina C.I."/>
            <person name="Guerrero G."/>
            <person name="Manzano-Gomez L.A."/>
            <person name="Lopez-Lopez A."/>
            <person name="Rincon Molina F.A."/>
            <person name="Martinez-Romero E."/>
        </authorList>
    </citation>
    <scope>NUCLEOTIDE SEQUENCE</scope>
    <source>
        <strain evidence="5">ITTG S70</strain>
    </source>
</reference>
<evidence type="ECO:0000256" key="4">
    <source>
        <dbReference type="ARBA" id="ARBA00022679"/>
    </source>
</evidence>
<accession>A0ABZ2B3W2</accession>
<gene>
    <name evidence="5" type="ORF">RB548_11655</name>
</gene>
<dbReference type="SUPFAM" id="SSF48256">
    <property type="entry name" value="Citrate synthase"/>
    <property type="match status" value="1"/>
</dbReference>
<dbReference type="PANTHER" id="PTHR11739:SF4">
    <property type="entry name" value="CITRATE SYNTHASE, PEROXISOMAL"/>
    <property type="match status" value="1"/>
</dbReference>
<dbReference type="InterPro" id="IPR016143">
    <property type="entry name" value="Citrate_synth-like_sm_a-sub"/>
</dbReference>
<evidence type="ECO:0000256" key="2">
    <source>
        <dbReference type="ARBA" id="ARBA00010566"/>
    </source>
</evidence>
<dbReference type="CDD" id="cd06100">
    <property type="entry name" value="CCL_ACL-C"/>
    <property type="match status" value="1"/>
</dbReference>
<dbReference type="RefSeq" id="WP_331371476.1">
    <property type="nucleotide sequence ID" value="NZ_CP133148.1"/>
</dbReference>
<evidence type="ECO:0000256" key="3">
    <source>
        <dbReference type="ARBA" id="ARBA00012972"/>
    </source>
</evidence>
<comment type="pathway">
    <text evidence="1">Carbohydrate metabolism; tricarboxylic acid cycle; isocitrate from oxaloacetate: step 1/2.</text>
</comment>
<name>A0ABZ2B3W2_9HYPH</name>
<evidence type="ECO:0000313" key="5">
    <source>
        <dbReference type="EMBL" id="WVT02191.1"/>
    </source>
</evidence>
<sequence>MHIGKQRAATSRISTASADRVEVRGRDLCRDLMGRLTFTEYFHLLATGREPTKDQRYFLDLLLIAIAEHGMMPTVQAARMTLAADPGSLQGALAAGLLGCGPVLVGTAEPCGALLAKAEARIAGGEDADAVVRALVKDIREAGGRLPGFGHPLHRPVDPRAERILELADERGVSGSHVKLARAIRTIAAELWGKPLVMNVSMPIAAVLLDLGFPVTMIKAVPLLARSAGILAHLTEERENPIGFALASAAEAAVIYRNDDEEGGADHA</sequence>
<dbReference type="Gene3D" id="1.10.580.10">
    <property type="entry name" value="Citrate Synthase, domain 1"/>
    <property type="match status" value="1"/>
</dbReference>
<dbReference type="Pfam" id="PF00285">
    <property type="entry name" value="Citrate_synt"/>
    <property type="match status" value="1"/>
</dbReference>
<evidence type="ECO:0000313" key="6">
    <source>
        <dbReference type="Proteomes" id="UP001432360"/>
    </source>
</evidence>
<dbReference type="EMBL" id="CP133148">
    <property type="protein sequence ID" value="WVT02191.1"/>
    <property type="molecule type" value="Genomic_DNA"/>
</dbReference>
<dbReference type="NCBIfam" id="NF004868">
    <property type="entry name" value="PRK06224.1-5"/>
    <property type="match status" value="1"/>
</dbReference>
<dbReference type="Gene3D" id="1.10.230.10">
    <property type="entry name" value="Cytochrome P450-Terp, domain 2"/>
    <property type="match status" value="1"/>
</dbReference>
<keyword evidence="4" id="KW-0808">Transferase</keyword>
<keyword evidence="6" id="KW-1185">Reference proteome</keyword>